<organism evidence="1 2">
    <name type="scientific">Pseudoalteromonas luteoviolacea NCIMB 1942</name>
    <dbReference type="NCBI Taxonomy" id="1365253"/>
    <lineage>
        <taxon>Bacteria</taxon>
        <taxon>Pseudomonadati</taxon>
        <taxon>Pseudomonadota</taxon>
        <taxon>Gammaproteobacteria</taxon>
        <taxon>Alteromonadales</taxon>
        <taxon>Pseudoalteromonadaceae</taxon>
        <taxon>Pseudoalteromonas</taxon>
    </lineage>
</organism>
<dbReference type="AlphaFoldDB" id="A0A167AJC7"/>
<evidence type="ECO:0000313" key="1">
    <source>
        <dbReference type="EMBL" id="KZN45457.1"/>
    </source>
</evidence>
<sequence length="29" mass="3483">MDGQNDFQENKVKKLKKIEKPLYRAFQEG</sequence>
<dbReference type="EMBL" id="AUXT01000181">
    <property type="protein sequence ID" value="KZN45457.1"/>
    <property type="molecule type" value="Genomic_DNA"/>
</dbReference>
<dbReference type="Proteomes" id="UP000076587">
    <property type="component" value="Unassembled WGS sequence"/>
</dbReference>
<gene>
    <name evidence="1" type="ORF">N482_14555</name>
</gene>
<name>A0A167AJC7_9GAMM</name>
<proteinExistence type="predicted"/>
<comment type="caution">
    <text evidence="1">The sequence shown here is derived from an EMBL/GenBank/DDBJ whole genome shotgun (WGS) entry which is preliminary data.</text>
</comment>
<accession>A0A167AJC7</accession>
<dbReference type="PATRIC" id="fig|1365253.3.peg.3492"/>
<evidence type="ECO:0000313" key="2">
    <source>
        <dbReference type="Proteomes" id="UP000076587"/>
    </source>
</evidence>
<protein>
    <submittedName>
        <fullName evidence="1">Uncharacterized protein</fullName>
    </submittedName>
</protein>
<reference evidence="1 2" key="1">
    <citation type="submission" date="2013-07" db="EMBL/GenBank/DDBJ databases">
        <title>Comparative Genomic and Metabolomic Analysis of Twelve Strains of Pseudoalteromonas luteoviolacea.</title>
        <authorList>
            <person name="Vynne N.G."/>
            <person name="Mansson M."/>
            <person name="Gram L."/>
        </authorList>
    </citation>
    <scope>NUCLEOTIDE SEQUENCE [LARGE SCALE GENOMIC DNA]</scope>
    <source>
        <strain evidence="1 2">NCIMB 1942</strain>
    </source>
</reference>